<feature type="transmembrane region" description="Helical" evidence="1">
    <location>
        <begin position="21"/>
        <end position="44"/>
    </location>
</feature>
<organism evidence="2 3">
    <name type="scientific">Brassica cretica</name>
    <name type="common">Mustard</name>
    <dbReference type="NCBI Taxonomy" id="69181"/>
    <lineage>
        <taxon>Eukaryota</taxon>
        <taxon>Viridiplantae</taxon>
        <taxon>Streptophyta</taxon>
        <taxon>Embryophyta</taxon>
        <taxon>Tracheophyta</taxon>
        <taxon>Spermatophyta</taxon>
        <taxon>Magnoliopsida</taxon>
        <taxon>eudicotyledons</taxon>
        <taxon>Gunneridae</taxon>
        <taxon>Pentapetalae</taxon>
        <taxon>rosids</taxon>
        <taxon>malvids</taxon>
        <taxon>Brassicales</taxon>
        <taxon>Brassicaceae</taxon>
        <taxon>Brassiceae</taxon>
        <taxon>Brassica</taxon>
    </lineage>
</organism>
<keyword evidence="3" id="KW-1185">Reference proteome</keyword>
<comment type="caution">
    <text evidence="2">The sequence shown here is derived from an EMBL/GenBank/DDBJ whole genome shotgun (WGS) entry which is preliminary data.</text>
</comment>
<dbReference type="Proteomes" id="UP000266723">
    <property type="component" value="Unassembled WGS sequence"/>
</dbReference>
<keyword evidence="1" id="KW-1133">Transmembrane helix</keyword>
<gene>
    <name evidence="2" type="ORF">DY000_02007432</name>
</gene>
<protein>
    <submittedName>
        <fullName evidence="2">Uncharacterized protein</fullName>
    </submittedName>
</protein>
<dbReference type="EMBL" id="QGKV02000832">
    <property type="protein sequence ID" value="KAF3543582.1"/>
    <property type="molecule type" value="Genomic_DNA"/>
</dbReference>
<keyword evidence="1" id="KW-0472">Membrane</keyword>
<evidence type="ECO:0000313" key="2">
    <source>
        <dbReference type="EMBL" id="KAF3543582.1"/>
    </source>
</evidence>
<name>A0ABQ7BW67_BRACR</name>
<proteinExistence type="predicted"/>
<evidence type="ECO:0000256" key="1">
    <source>
        <dbReference type="SAM" id="Phobius"/>
    </source>
</evidence>
<evidence type="ECO:0000313" key="3">
    <source>
        <dbReference type="Proteomes" id="UP000266723"/>
    </source>
</evidence>
<keyword evidence="1" id="KW-0812">Transmembrane</keyword>
<sequence length="107" mass="12086">MSFDAEPYLIRRSWTTIHVSCLFPKLLIGFVVYVAFIVPCALWSPSSSMPLLKDVIAVEAFYLGIDTFFLVEACYIDIQGLKLVLSDLYRSSVVFSRFMLLASCTTN</sequence>
<reference evidence="2 3" key="1">
    <citation type="journal article" date="2020" name="BMC Genomics">
        <title>Intraspecific diversification of the crop wild relative Brassica cretica Lam. using demographic model selection.</title>
        <authorList>
            <person name="Kioukis A."/>
            <person name="Michalopoulou V.A."/>
            <person name="Briers L."/>
            <person name="Pirintsos S."/>
            <person name="Studholme D.J."/>
            <person name="Pavlidis P."/>
            <person name="Sarris P.F."/>
        </authorList>
    </citation>
    <scope>NUCLEOTIDE SEQUENCE [LARGE SCALE GENOMIC DNA]</scope>
    <source>
        <strain evidence="3">cv. PFS-1207/04</strain>
    </source>
</reference>
<accession>A0ABQ7BW67</accession>